<evidence type="ECO:0000256" key="18">
    <source>
        <dbReference type="PROSITE-ProRule" id="PRU00192"/>
    </source>
</evidence>
<keyword evidence="8 19" id="KW-0479">Metal-binding</keyword>
<dbReference type="InterPro" id="IPR018338">
    <property type="entry name" value="Carbonic_anhydrase_a-class_CS"/>
</dbReference>
<dbReference type="Pfam" id="PF00194">
    <property type="entry name" value="Carb_anhydrase"/>
    <property type="match status" value="1"/>
</dbReference>
<dbReference type="EC" id="4.2.1.1" evidence="19"/>
<dbReference type="InterPro" id="IPR036028">
    <property type="entry name" value="SH3-like_dom_sf"/>
</dbReference>
<comment type="subunit">
    <text evidence="4">Interacts with SLC4A4.</text>
</comment>
<dbReference type="SMART" id="SM00326">
    <property type="entry name" value="SH3"/>
    <property type="match status" value="1"/>
</dbReference>
<dbReference type="InterPro" id="IPR001452">
    <property type="entry name" value="SH3_domain"/>
</dbReference>
<evidence type="ECO:0000256" key="19">
    <source>
        <dbReference type="RuleBase" id="RU367011"/>
    </source>
</evidence>
<evidence type="ECO:0000313" key="24">
    <source>
        <dbReference type="Proteomes" id="UP000281406"/>
    </source>
</evidence>
<gene>
    <name evidence="23" type="ORF">DPX16_6354</name>
</gene>
<dbReference type="Pfam" id="PF07653">
    <property type="entry name" value="SH3_2"/>
    <property type="match status" value="1"/>
</dbReference>
<comment type="caution">
    <text evidence="23">The sequence shown here is derived from an EMBL/GenBank/DDBJ whole genome shotgun (WGS) entry which is preliminary data.</text>
</comment>
<dbReference type="InterPro" id="IPR023561">
    <property type="entry name" value="Carbonic_anhydrase_a-class"/>
</dbReference>
<protein>
    <recommendedName>
        <fullName evidence="19">Carbonic anhydrase</fullName>
        <ecNumber evidence="19">4.2.1.1</ecNumber>
    </recommendedName>
</protein>
<dbReference type="FunFam" id="3.10.200.10:FF:000003">
    <property type="entry name" value="Carbonic anhydrase 12"/>
    <property type="match status" value="1"/>
</dbReference>
<evidence type="ECO:0000256" key="9">
    <source>
        <dbReference type="ARBA" id="ARBA00022729"/>
    </source>
</evidence>
<evidence type="ECO:0000256" key="4">
    <source>
        <dbReference type="ARBA" id="ARBA00011736"/>
    </source>
</evidence>
<dbReference type="PROSITE" id="PS50002">
    <property type="entry name" value="SH3"/>
    <property type="match status" value="1"/>
</dbReference>
<dbReference type="GO" id="GO:0004089">
    <property type="term" value="F:carbonate dehydratase activity"/>
    <property type="evidence" value="ECO:0007669"/>
    <property type="project" value="UniProtKB-UniRule"/>
</dbReference>
<evidence type="ECO:0000256" key="12">
    <source>
        <dbReference type="ARBA" id="ARBA00023157"/>
    </source>
</evidence>
<keyword evidence="5 18" id="KW-0728">SH3 domain</keyword>
<accession>A0A3N0YUR5</accession>
<dbReference type="SUPFAM" id="SSF50044">
    <property type="entry name" value="SH3-domain"/>
    <property type="match status" value="1"/>
</dbReference>
<dbReference type="Gene3D" id="2.30.30.40">
    <property type="entry name" value="SH3 Domains"/>
    <property type="match status" value="1"/>
</dbReference>
<proteinExistence type="inferred from homology"/>
<name>A0A3N0YUR5_ANAGA</name>
<keyword evidence="15" id="KW-0449">Lipoprotein</keyword>
<dbReference type="CDD" id="cd12012">
    <property type="entry name" value="SH3_RIM-BP_2"/>
    <property type="match status" value="1"/>
</dbReference>
<dbReference type="Proteomes" id="UP000281406">
    <property type="component" value="Unassembled WGS sequence"/>
</dbReference>
<evidence type="ECO:0000313" key="23">
    <source>
        <dbReference type="EMBL" id="ROL49946.1"/>
    </source>
</evidence>
<evidence type="ECO:0000256" key="2">
    <source>
        <dbReference type="ARBA" id="ARBA00004609"/>
    </source>
</evidence>
<sequence length="402" mass="45006">MNGLDVYLYPDGLRVATPEDIEREMYEPDVRLFVALFSYNPAVMSPNPETMEEELPFDQGQIIKVYGDKDADGFYSGETGGRFGFVPSNMVSEIPVEDGELKLHLFQQGYLPEETPSIGKYSFFFIWFASSEGPDEWETIAPECGIGKQSPINIVTKNTSIDSRLTQVQFTGYQEMINSVIINNGHTVQVNLPNIARIHGANLGATYKAQQLHLHWGTNGGPGSEHSIDGEKYPMELHIVHIKENYSSVEQAISDPSGVAVLGFFYEESENANKKYEGIINSLENITHPGTNVTLGDVSLDMLIPSHDKLEKYYRYQGSLTTPACSEAVIWTIFEEPIPLSREQLSAFSNLTFHDGTAMVNTYRPIQLRYGRDVFYSRSYAFCVSTALLISSVFTSIYVLMV</sequence>
<keyword evidence="20" id="KW-0812">Transmembrane</keyword>
<dbReference type="PROSITE" id="PS51144">
    <property type="entry name" value="ALPHA_CA_2"/>
    <property type="match status" value="1"/>
</dbReference>
<dbReference type="PANTHER" id="PTHR18952">
    <property type="entry name" value="CARBONIC ANHYDRASE"/>
    <property type="match status" value="1"/>
</dbReference>
<keyword evidence="20" id="KW-1133">Transmembrane helix</keyword>
<keyword evidence="13" id="KW-0325">Glycoprotein</keyword>
<feature type="domain" description="SH3" evidence="21">
    <location>
        <begin position="28"/>
        <end position="96"/>
    </location>
</feature>
<dbReference type="FunFam" id="2.30.30.40:FF:000023">
    <property type="entry name" value="RIMS-binding protein 2 isoform F"/>
    <property type="match status" value="1"/>
</dbReference>
<comment type="subcellular location">
    <subcellularLocation>
        <location evidence="2">Cell membrane</location>
        <topology evidence="2">Lipid-anchor</topology>
        <topology evidence="2">GPI-anchor</topology>
    </subcellularLocation>
</comment>
<evidence type="ECO:0000256" key="8">
    <source>
        <dbReference type="ARBA" id="ARBA00022723"/>
    </source>
</evidence>
<evidence type="ECO:0000256" key="11">
    <source>
        <dbReference type="ARBA" id="ARBA00023136"/>
    </source>
</evidence>
<evidence type="ECO:0000259" key="22">
    <source>
        <dbReference type="PROSITE" id="PS51144"/>
    </source>
</evidence>
<evidence type="ECO:0000259" key="21">
    <source>
        <dbReference type="PROSITE" id="PS50002"/>
    </source>
</evidence>
<dbReference type="Gene3D" id="3.10.200.10">
    <property type="entry name" value="Alpha carbonic anhydrase"/>
    <property type="match status" value="1"/>
</dbReference>
<dbReference type="PANTHER" id="PTHR18952:SF95">
    <property type="entry name" value="CARBONIC ANHYDRASE 4"/>
    <property type="match status" value="1"/>
</dbReference>
<keyword evidence="9" id="KW-0732">Signal</keyword>
<dbReference type="GO" id="GO:0008270">
    <property type="term" value="F:zinc ion binding"/>
    <property type="evidence" value="ECO:0007669"/>
    <property type="project" value="UniProtKB-UniRule"/>
</dbReference>
<feature type="transmembrane region" description="Helical" evidence="20">
    <location>
        <begin position="379"/>
        <end position="401"/>
    </location>
</feature>
<evidence type="ECO:0000256" key="7">
    <source>
        <dbReference type="ARBA" id="ARBA00022622"/>
    </source>
</evidence>
<keyword evidence="12" id="KW-1015">Disulfide bond</keyword>
<comment type="function">
    <text evidence="19">Reversible hydration of carbon dioxide.</text>
</comment>
<dbReference type="InterPro" id="IPR035753">
    <property type="entry name" value="RIM-BP_SH3_2"/>
</dbReference>
<dbReference type="SUPFAM" id="SSF51069">
    <property type="entry name" value="Carbonic anhydrase"/>
    <property type="match status" value="1"/>
</dbReference>
<evidence type="ECO:0000256" key="3">
    <source>
        <dbReference type="ARBA" id="ARBA00010718"/>
    </source>
</evidence>
<dbReference type="CDD" id="cd03117">
    <property type="entry name" value="alpha_CA_IV_XV_like"/>
    <property type="match status" value="1"/>
</dbReference>
<evidence type="ECO:0000256" key="10">
    <source>
        <dbReference type="ARBA" id="ARBA00022833"/>
    </source>
</evidence>
<organism evidence="23 24">
    <name type="scientific">Anabarilius grahami</name>
    <name type="common">Kanglang fish</name>
    <name type="synonym">Barilius grahami</name>
    <dbReference type="NCBI Taxonomy" id="495550"/>
    <lineage>
        <taxon>Eukaryota</taxon>
        <taxon>Metazoa</taxon>
        <taxon>Chordata</taxon>
        <taxon>Craniata</taxon>
        <taxon>Vertebrata</taxon>
        <taxon>Euteleostomi</taxon>
        <taxon>Actinopterygii</taxon>
        <taxon>Neopterygii</taxon>
        <taxon>Teleostei</taxon>
        <taxon>Ostariophysi</taxon>
        <taxon>Cypriniformes</taxon>
        <taxon>Xenocyprididae</taxon>
        <taxon>Xenocypridinae</taxon>
        <taxon>Xenocypridinae incertae sedis</taxon>
        <taxon>Anabarilius</taxon>
    </lineage>
</organism>
<dbReference type="InterPro" id="IPR041874">
    <property type="entry name" value="CA4/CA15"/>
</dbReference>
<keyword evidence="11 20" id="KW-0472">Membrane</keyword>
<evidence type="ECO:0000256" key="1">
    <source>
        <dbReference type="ARBA" id="ARBA00001947"/>
    </source>
</evidence>
<feature type="domain" description="Alpha-carbonic anhydrase" evidence="22">
    <location>
        <begin position="125"/>
        <end position="378"/>
    </location>
</feature>
<dbReference type="AlphaFoldDB" id="A0A3N0YUR5"/>
<dbReference type="GO" id="GO:0005886">
    <property type="term" value="C:plasma membrane"/>
    <property type="evidence" value="ECO:0007669"/>
    <property type="project" value="UniProtKB-SubCell"/>
</dbReference>
<evidence type="ECO:0000256" key="20">
    <source>
        <dbReference type="SAM" id="Phobius"/>
    </source>
</evidence>
<keyword evidence="6" id="KW-1003">Cell membrane</keyword>
<comment type="catalytic activity">
    <reaction evidence="17">
        <text>hydrogencarbonate + H(+) = CO2 + H2O</text>
        <dbReference type="Rhea" id="RHEA:10748"/>
        <dbReference type="ChEBI" id="CHEBI:15377"/>
        <dbReference type="ChEBI" id="CHEBI:15378"/>
        <dbReference type="ChEBI" id="CHEBI:16526"/>
        <dbReference type="ChEBI" id="CHEBI:17544"/>
        <dbReference type="EC" id="4.2.1.1"/>
    </reaction>
    <physiologicalReaction direction="left-to-right" evidence="17">
        <dbReference type="Rhea" id="RHEA:10749"/>
    </physiologicalReaction>
    <physiologicalReaction direction="right-to-left" evidence="17">
        <dbReference type="Rhea" id="RHEA:10750"/>
    </physiologicalReaction>
</comment>
<evidence type="ECO:0000256" key="17">
    <source>
        <dbReference type="ARBA" id="ARBA00049061"/>
    </source>
</evidence>
<dbReference type="InterPro" id="IPR001148">
    <property type="entry name" value="CA_dom"/>
</dbReference>
<keyword evidence="24" id="KW-1185">Reference proteome</keyword>
<evidence type="ECO:0000256" key="13">
    <source>
        <dbReference type="ARBA" id="ARBA00023180"/>
    </source>
</evidence>
<dbReference type="InterPro" id="IPR036398">
    <property type="entry name" value="CA_dom_sf"/>
</dbReference>
<evidence type="ECO:0000256" key="14">
    <source>
        <dbReference type="ARBA" id="ARBA00023239"/>
    </source>
</evidence>
<keyword evidence="7" id="KW-0336">GPI-anchor</keyword>
<comment type="function">
    <text evidence="16">Catalyzes the reversible hydration of carbon dioxide into bicarbonate and protons and thus is essential to maintaining intracellular and extracellular pH. May stimulate the sodium/bicarbonate transporter activity of SLC4A4 that acts in pH homeostasis. It is essential for acid overload removal from the retina and retina epithelium, and acid release in the choriocapillaris in the choroid.</text>
</comment>
<evidence type="ECO:0000256" key="6">
    <source>
        <dbReference type="ARBA" id="ARBA00022475"/>
    </source>
</evidence>
<evidence type="ECO:0000256" key="5">
    <source>
        <dbReference type="ARBA" id="ARBA00022443"/>
    </source>
</evidence>
<reference evidence="23 24" key="1">
    <citation type="submission" date="2018-10" db="EMBL/GenBank/DDBJ databases">
        <title>Genome assembly for a Yunnan-Guizhou Plateau 3E fish, Anabarilius grahami (Regan), and its evolutionary and genetic applications.</title>
        <authorList>
            <person name="Jiang W."/>
        </authorList>
    </citation>
    <scope>NUCLEOTIDE SEQUENCE [LARGE SCALE GENOMIC DNA]</scope>
    <source>
        <strain evidence="23">AG-KIZ</strain>
        <tissue evidence="23">Muscle</tissue>
    </source>
</reference>
<keyword evidence="10 19" id="KW-0862">Zinc</keyword>
<comment type="similarity">
    <text evidence="3 19">Belongs to the alpha-carbonic anhydrase family.</text>
</comment>
<evidence type="ECO:0000256" key="15">
    <source>
        <dbReference type="ARBA" id="ARBA00023288"/>
    </source>
</evidence>
<dbReference type="EMBL" id="RJVU01024579">
    <property type="protein sequence ID" value="ROL49946.1"/>
    <property type="molecule type" value="Genomic_DNA"/>
</dbReference>
<dbReference type="GO" id="GO:0098552">
    <property type="term" value="C:side of membrane"/>
    <property type="evidence" value="ECO:0007669"/>
    <property type="project" value="UniProtKB-KW"/>
</dbReference>
<dbReference type="PROSITE" id="PS00162">
    <property type="entry name" value="ALPHA_CA_1"/>
    <property type="match status" value="1"/>
</dbReference>
<dbReference type="SMART" id="SM01057">
    <property type="entry name" value="Carb_anhydrase"/>
    <property type="match status" value="1"/>
</dbReference>
<keyword evidence="14 19" id="KW-0456">Lyase</keyword>
<evidence type="ECO:0000256" key="16">
    <source>
        <dbReference type="ARBA" id="ARBA00045603"/>
    </source>
</evidence>
<comment type="cofactor">
    <cofactor evidence="1 19">
        <name>Zn(2+)</name>
        <dbReference type="ChEBI" id="CHEBI:29105"/>
    </cofactor>
</comment>
<dbReference type="OrthoDB" id="429145at2759"/>